<dbReference type="CDD" id="cd16030">
    <property type="entry name" value="iduronate-2-sulfatase"/>
    <property type="match status" value="1"/>
</dbReference>
<evidence type="ECO:0000259" key="8">
    <source>
        <dbReference type="Pfam" id="PF00884"/>
    </source>
</evidence>
<dbReference type="InterPro" id="IPR035874">
    <property type="entry name" value="IDS"/>
</dbReference>
<protein>
    <submittedName>
        <fullName evidence="9">Sulfatase</fullName>
    </submittedName>
</protein>
<dbReference type="AlphaFoldDB" id="A0A7X8SQ66"/>
<dbReference type="GO" id="GO:0005737">
    <property type="term" value="C:cytoplasm"/>
    <property type="evidence" value="ECO:0007669"/>
    <property type="project" value="TreeGrafter"/>
</dbReference>
<gene>
    <name evidence="9" type="ORF">HGP29_24430</name>
</gene>
<name>A0A7X8SQ66_9BACT</name>
<dbReference type="Gene3D" id="3.40.720.10">
    <property type="entry name" value="Alkaline Phosphatase, subunit A"/>
    <property type="match status" value="1"/>
</dbReference>
<evidence type="ECO:0000313" key="10">
    <source>
        <dbReference type="Proteomes" id="UP000585050"/>
    </source>
</evidence>
<dbReference type="RefSeq" id="WP_168885085.1">
    <property type="nucleotide sequence ID" value="NZ_JABAIL010000011.1"/>
</dbReference>
<evidence type="ECO:0000256" key="2">
    <source>
        <dbReference type="ARBA" id="ARBA00008779"/>
    </source>
</evidence>
<evidence type="ECO:0000256" key="1">
    <source>
        <dbReference type="ARBA" id="ARBA00001913"/>
    </source>
</evidence>
<feature type="chain" id="PRO_5031283913" evidence="7">
    <location>
        <begin position="20"/>
        <end position="495"/>
    </location>
</feature>
<dbReference type="EMBL" id="JABAIL010000011">
    <property type="protein sequence ID" value="NLR94374.1"/>
    <property type="molecule type" value="Genomic_DNA"/>
</dbReference>
<keyword evidence="6" id="KW-0106">Calcium</keyword>
<evidence type="ECO:0000256" key="7">
    <source>
        <dbReference type="SAM" id="SignalP"/>
    </source>
</evidence>
<proteinExistence type="inferred from homology"/>
<dbReference type="SUPFAM" id="SSF53649">
    <property type="entry name" value="Alkaline phosphatase-like"/>
    <property type="match status" value="1"/>
</dbReference>
<comment type="cofactor">
    <cofactor evidence="1">
        <name>Ca(2+)</name>
        <dbReference type="ChEBI" id="CHEBI:29108"/>
    </cofactor>
</comment>
<keyword evidence="4 7" id="KW-0732">Signal</keyword>
<keyword evidence="3" id="KW-0479">Metal-binding</keyword>
<accession>A0A7X8SQ66</accession>
<dbReference type="Proteomes" id="UP000585050">
    <property type="component" value="Unassembled WGS sequence"/>
</dbReference>
<feature type="domain" description="Sulfatase N-terminal" evidence="8">
    <location>
        <begin position="29"/>
        <end position="389"/>
    </location>
</feature>
<dbReference type="Pfam" id="PF00884">
    <property type="entry name" value="Sulfatase"/>
    <property type="match status" value="1"/>
</dbReference>
<organism evidence="9 10">
    <name type="scientific">Flammeovirga agarivorans</name>
    <dbReference type="NCBI Taxonomy" id="2726742"/>
    <lineage>
        <taxon>Bacteria</taxon>
        <taxon>Pseudomonadati</taxon>
        <taxon>Bacteroidota</taxon>
        <taxon>Cytophagia</taxon>
        <taxon>Cytophagales</taxon>
        <taxon>Flammeovirgaceae</taxon>
        <taxon>Flammeovirga</taxon>
    </lineage>
</organism>
<evidence type="ECO:0000313" key="9">
    <source>
        <dbReference type="EMBL" id="NLR94374.1"/>
    </source>
</evidence>
<dbReference type="PANTHER" id="PTHR45953">
    <property type="entry name" value="IDURONATE 2-SULFATASE"/>
    <property type="match status" value="1"/>
</dbReference>
<dbReference type="InterPro" id="IPR000917">
    <property type="entry name" value="Sulfatase_N"/>
</dbReference>
<dbReference type="PANTHER" id="PTHR45953:SF1">
    <property type="entry name" value="IDURONATE 2-SULFATASE"/>
    <property type="match status" value="1"/>
</dbReference>
<dbReference type="InterPro" id="IPR017850">
    <property type="entry name" value="Alkaline_phosphatase_core_sf"/>
</dbReference>
<feature type="signal peptide" evidence="7">
    <location>
        <begin position="1"/>
        <end position="19"/>
    </location>
</feature>
<sequence>MKNLLLLLLALSYCSIVVAGDKKKPKKMNVLFISVDDLNIHLPSFGYTSVSAPNIEKLKDQGVLFQQAYCQYPVCGPSRASFLTSMYPPQTKIFSNGPHVTDTRPDAVSIGKVFQENGYWVANTGKVYHPNAEDFEWDAKRTLKMEDNDLVLHLKGKFEKEYGPIDNEEKRKAWEVIKKQYQDDDRQGKHALPLPIKDGIPLEDDLNLATFSEWIDEASYGDKPFFIAYGFHKPHVQYTAPQRFFDMYPLDKIHPEKVPIDDWNNKPLIASWKRYEAFEDIYFGLSSMEARKRYMQGYYACISYIDDILGQMVNKLKEKDLWDNTIIVFFSDHGYHMGNHYLYGKVSLYEESAKSPLIIRVPDNKNNGTSVKKTVELIDVYPTVTELIGLSNPTTVEGTSLVSLLKNPEDKNFQKVALTYAKRGKLMGKSIRTDRYRYTQWGEDENQSELYDYEIDPKEYMNKVNDPDYTDVLKQMRKIYKDKVTEANIIDIKSK</sequence>
<comment type="caution">
    <text evidence="9">The sequence shown here is derived from an EMBL/GenBank/DDBJ whole genome shotgun (WGS) entry which is preliminary data.</text>
</comment>
<evidence type="ECO:0000256" key="3">
    <source>
        <dbReference type="ARBA" id="ARBA00022723"/>
    </source>
</evidence>
<evidence type="ECO:0000256" key="5">
    <source>
        <dbReference type="ARBA" id="ARBA00022801"/>
    </source>
</evidence>
<keyword evidence="10" id="KW-1185">Reference proteome</keyword>
<evidence type="ECO:0000256" key="4">
    <source>
        <dbReference type="ARBA" id="ARBA00022729"/>
    </source>
</evidence>
<dbReference type="GO" id="GO:0004423">
    <property type="term" value="F:iduronate-2-sulfatase activity"/>
    <property type="evidence" value="ECO:0007669"/>
    <property type="project" value="InterPro"/>
</dbReference>
<reference evidence="9 10" key="1">
    <citation type="submission" date="2020-04" db="EMBL/GenBank/DDBJ databases">
        <title>Flammeovirga sp. SR4, a novel species isolated from seawater.</title>
        <authorList>
            <person name="Wang X."/>
        </authorList>
    </citation>
    <scope>NUCLEOTIDE SEQUENCE [LARGE SCALE GENOMIC DNA]</scope>
    <source>
        <strain evidence="9 10">SR4</strain>
    </source>
</reference>
<dbReference type="GO" id="GO:0046872">
    <property type="term" value="F:metal ion binding"/>
    <property type="evidence" value="ECO:0007669"/>
    <property type="project" value="UniProtKB-KW"/>
</dbReference>
<keyword evidence="5" id="KW-0378">Hydrolase</keyword>
<comment type="similarity">
    <text evidence="2">Belongs to the sulfatase family.</text>
</comment>
<evidence type="ECO:0000256" key="6">
    <source>
        <dbReference type="ARBA" id="ARBA00022837"/>
    </source>
</evidence>